<evidence type="ECO:0000313" key="3">
    <source>
        <dbReference type="Proteomes" id="UP000243459"/>
    </source>
</evidence>
<name>A0A5P1EBK6_ASPOF</name>
<sequence>MPTSANEARRSESRLRGLPLRTHQGFCREVPDGLREEGSIRGRPAAAVGDGGGAGCGERSWRWSSDFGRRRVQVSTRLADWIVDCLLRRRIRSSERDVLSRRNAAVADAAAVLEGGPPLRPLGPNGSRLGPISNPE</sequence>
<feature type="region of interest" description="Disordered" evidence="1">
    <location>
        <begin position="114"/>
        <end position="136"/>
    </location>
</feature>
<protein>
    <submittedName>
        <fullName evidence="2">Uncharacterized protein</fullName>
    </submittedName>
</protein>
<evidence type="ECO:0000313" key="2">
    <source>
        <dbReference type="EMBL" id="ONK63265.1"/>
    </source>
</evidence>
<dbReference type="Proteomes" id="UP000243459">
    <property type="component" value="Chromosome 7"/>
</dbReference>
<dbReference type="EMBL" id="CM007387">
    <property type="protein sequence ID" value="ONK63265.1"/>
    <property type="molecule type" value="Genomic_DNA"/>
</dbReference>
<gene>
    <name evidence="2" type="ORF">A4U43_C07F13170</name>
</gene>
<proteinExistence type="predicted"/>
<dbReference type="AlphaFoldDB" id="A0A5P1EBK6"/>
<organism evidence="2 3">
    <name type="scientific">Asparagus officinalis</name>
    <name type="common">Garden asparagus</name>
    <dbReference type="NCBI Taxonomy" id="4686"/>
    <lineage>
        <taxon>Eukaryota</taxon>
        <taxon>Viridiplantae</taxon>
        <taxon>Streptophyta</taxon>
        <taxon>Embryophyta</taxon>
        <taxon>Tracheophyta</taxon>
        <taxon>Spermatophyta</taxon>
        <taxon>Magnoliopsida</taxon>
        <taxon>Liliopsida</taxon>
        <taxon>Asparagales</taxon>
        <taxon>Asparagaceae</taxon>
        <taxon>Asparagoideae</taxon>
        <taxon>Asparagus</taxon>
    </lineage>
</organism>
<dbReference type="Gramene" id="ONK63265">
    <property type="protein sequence ID" value="ONK63265"/>
    <property type="gene ID" value="A4U43_C07F13170"/>
</dbReference>
<evidence type="ECO:0000256" key="1">
    <source>
        <dbReference type="SAM" id="MobiDB-lite"/>
    </source>
</evidence>
<reference evidence="3" key="1">
    <citation type="journal article" date="2017" name="Nat. Commun.">
        <title>The asparagus genome sheds light on the origin and evolution of a young Y chromosome.</title>
        <authorList>
            <person name="Harkess A."/>
            <person name="Zhou J."/>
            <person name="Xu C."/>
            <person name="Bowers J.E."/>
            <person name="Van der Hulst R."/>
            <person name="Ayyampalayam S."/>
            <person name="Mercati F."/>
            <person name="Riccardi P."/>
            <person name="McKain M.R."/>
            <person name="Kakrana A."/>
            <person name="Tang H."/>
            <person name="Ray J."/>
            <person name="Groenendijk J."/>
            <person name="Arikit S."/>
            <person name="Mathioni S.M."/>
            <person name="Nakano M."/>
            <person name="Shan H."/>
            <person name="Telgmann-Rauber A."/>
            <person name="Kanno A."/>
            <person name="Yue Z."/>
            <person name="Chen H."/>
            <person name="Li W."/>
            <person name="Chen Y."/>
            <person name="Xu X."/>
            <person name="Zhang Y."/>
            <person name="Luo S."/>
            <person name="Chen H."/>
            <person name="Gao J."/>
            <person name="Mao Z."/>
            <person name="Pires J.C."/>
            <person name="Luo M."/>
            <person name="Kudrna D."/>
            <person name="Wing R.A."/>
            <person name="Meyers B.C."/>
            <person name="Yi K."/>
            <person name="Kong H."/>
            <person name="Lavrijsen P."/>
            <person name="Sunseri F."/>
            <person name="Falavigna A."/>
            <person name="Ye Y."/>
            <person name="Leebens-Mack J.H."/>
            <person name="Chen G."/>
        </authorList>
    </citation>
    <scope>NUCLEOTIDE SEQUENCE [LARGE SCALE GENOMIC DNA]</scope>
    <source>
        <strain evidence="3">cv. DH0086</strain>
    </source>
</reference>
<feature type="region of interest" description="Disordered" evidence="1">
    <location>
        <begin position="37"/>
        <end position="57"/>
    </location>
</feature>
<keyword evidence="3" id="KW-1185">Reference proteome</keyword>
<accession>A0A5P1EBK6</accession>